<dbReference type="AlphaFoldDB" id="A0A1C3RG02"/>
<sequence length="261" mass="29879">MRTPSLIIITLISVIFMGLQTAHAKDLRVLGHSVPPFSMHENNTVTGFSADLFQLVHTAVQDTQKKAPLIAVSFNRLYAEVSKSKRSIGLTVGRNAKREKLFQWVGPYLTVDLGLIAKKEKNFKITHINELTNYKIGTIQKTAPEQALIKKGLSLKAFTRDLYPKRNIQKLHKDRVDFIAYPLQATSYLMSRNKIDASLYEEVFPIRSIELYFAFSQDFKKEELALYQKKLDEIIASPAFEKLKSKYALSDIQKYIPHQDK</sequence>
<dbReference type="EMBL" id="FLYE01000011">
    <property type="protein sequence ID" value="SCA56142.1"/>
    <property type="molecule type" value="Genomic_DNA"/>
</dbReference>
<organism evidence="2 3">
    <name type="scientific">Candidatus Terasakiella magnetica</name>
    <dbReference type="NCBI Taxonomy" id="1867952"/>
    <lineage>
        <taxon>Bacteria</taxon>
        <taxon>Pseudomonadati</taxon>
        <taxon>Pseudomonadota</taxon>
        <taxon>Alphaproteobacteria</taxon>
        <taxon>Rhodospirillales</taxon>
        <taxon>Terasakiellaceae</taxon>
        <taxon>Terasakiella</taxon>
    </lineage>
</organism>
<protein>
    <recommendedName>
        <fullName evidence="1">Solute-binding protein family 3/N-terminal domain-containing protein</fullName>
    </recommendedName>
</protein>
<keyword evidence="3" id="KW-1185">Reference proteome</keyword>
<dbReference type="Pfam" id="PF00497">
    <property type="entry name" value="SBP_bac_3"/>
    <property type="match status" value="1"/>
</dbReference>
<dbReference type="InterPro" id="IPR001638">
    <property type="entry name" value="Solute-binding_3/MltF_N"/>
</dbReference>
<dbReference type="OrthoDB" id="8587856at2"/>
<dbReference type="PANTHER" id="PTHR38834">
    <property type="entry name" value="PERIPLASMIC SUBSTRATE BINDING PROTEIN FAMILY 3"/>
    <property type="match status" value="1"/>
</dbReference>
<dbReference type="RefSeq" id="WP_069186825.1">
    <property type="nucleotide sequence ID" value="NZ_FLYE01000011.1"/>
</dbReference>
<dbReference type="Gene3D" id="3.40.190.10">
    <property type="entry name" value="Periplasmic binding protein-like II"/>
    <property type="match status" value="2"/>
</dbReference>
<dbReference type="STRING" id="1867952.MTBPR1_190020"/>
<name>A0A1C3RG02_9PROT</name>
<evidence type="ECO:0000313" key="2">
    <source>
        <dbReference type="EMBL" id="SCA56142.1"/>
    </source>
</evidence>
<dbReference type="Proteomes" id="UP000231658">
    <property type="component" value="Unassembled WGS sequence"/>
</dbReference>
<evidence type="ECO:0000259" key="1">
    <source>
        <dbReference type="SMART" id="SM00062"/>
    </source>
</evidence>
<evidence type="ECO:0000313" key="3">
    <source>
        <dbReference type="Proteomes" id="UP000231658"/>
    </source>
</evidence>
<proteinExistence type="predicted"/>
<accession>A0A1C3RG02</accession>
<reference evidence="2 3" key="1">
    <citation type="submission" date="2016-07" db="EMBL/GenBank/DDBJ databases">
        <authorList>
            <person name="Lefevre C.T."/>
        </authorList>
    </citation>
    <scope>NUCLEOTIDE SEQUENCE [LARGE SCALE GENOMIC DNA]</scope>
    <source>
        <strain evidence="2">PR1</strain>
    </source>
</reference>
<dbReference type="PANTHER" id="PTHR38834:SF3">
    <property type="entry name" value="SOLUTE-BINDING PROTEIN FAMILY 3_N-TERMINAL DOMAIN-CONTAINING PROTEIN"/>
    <property type="match status" value="1"/>
</dbReference>
<gene>
    <name evidence="2" type="ORF">MTBPR1_190020</name>
</gene>
<dbReference type="SUPFAM" id="SSF53850">
    <property type="entry name" value="Periplasmic binding protein-like II"/>
    <property type="match status" value="1"/>
</dbReference>
<dbReference type="SMART" id="SM00062">
    <property type="entry name" value="PBPb"/>
    <property type="match status" value="1"/>
</dbReference>
<feature type="domain" description="Solute-binding protein family 3/N-terminal" evidence="1">
    <location>
        <begin position="29"/>
        <end position="251"/>
    </location>
</feature>